<accession>A0A1V6SWM2</accession>
<feature type="domain" description="Helicase ATP-binding" evidence="9">
    <location>
        <begin position="460"/>
        <end position="651"/>
    </location>
</feature>
<evidence type="ECO:0000256" key="3">
    <source>
        <dbReference type="ARBA" id="ARBA00022801"/>
    </source>
</evidence>
<dbReference type="InterPro" id="IPR014001">
    <property type="entry name" value="Helicase_ATP-bd"/>
</dbReference>
<dbReference type="SMART" id="SM00487">
    <property type="entry name" value="DEXDc"/>
    <property type="match status" value="1"/>
</dbReference>
<dbReference type="InterPro" id="IPR000330">
    <property type="entry name" value="SNF2_N"/>
</dbReference>
<dbReference type="Pfam" id="PF00176">
    <property type="entry name" value="SNF2-rel_dom"/>
    <property type="match status" value="1"/>
</dbReference>
<dbReference type="GO" id="GO:0008270">
    <property type="term" value="F:zinc ion binding"/>
    <property type="evidence" value="ECO:0007669"/>
    <property type="project" value="UniProtKB-KW"/>
</dbReference>
<dbReference type="InterPro" id="IPR027417">
    <property type="entry name" value="P-loop_NTPase"/>
</dbReference>
<dbReference type="PROSITE" id="PS51194">
    <property type="entry name" value="HELICASE_CTER"/>
    <property type="match status" value="1"/>
</dbReference>
<dbReference type="Gene3D" id="3.40.50.10810">
    <property type="entry name" value="Tandem AAA-ATPase domain"/>
    <property type="match status" value="1"/>
</dbReference>
<feature type="compositionally biased region" description="Low complexity" evidence="7">
    <location>
        <begin position="94"/>
        <end position="112"/>
    </location>
</feature>
<keyword evidence="3" id="KW-0378">Hydrolase</keyword>
<evidence type="ECO:0000313" key="11">
    <source>
        <dbReference type="EMBL" id="OQE18371.1"/>
    </source>
</evidence>
<dbReference type="PANTHER" id="PTHR45626:SF16">
    <property type="entry name" value="ATP-DEPENDENT HELICASE ULS1"/>
    <property type="match status" value="1"/>
</dbReference>
<feature type="domain" description="Helicase C-terminal" evidence="10">
    <location>
        <begin position="959"/>
        <end position="1120"/>
    </location>
</feature>
<dbReference type="CDD" id="cd16449">
    <property type="entry name" value="RING-HC"/>
    <property type="match status" value="1"/>
</dbReference>
<evidence type="ECO:0000256" key="2">
    <source>
        <dbReference type="ARBA" id="ARBA00022741"/>
    </source>
</evidence>
<keyword evidence="4" id="KW-0347">Helicase</keyword>
<evidence type="ECO:0000256" key="4">
    <source>
        <dbReference type="ARBA" id="ARBA00022806"/>
    </source>
</evidence>
<reference evidence="12" key="1">
    <citation type="journal article" date="2017" name="Nat. Microbiol.">
        <title>Global analysis of biosynthetic gene clusters reveals vast potential of secondary metabolite production in Penicillium species.</title>
        <authorList>
            <person name="Nielsen J.C."/>
            <person name="Grijseels S."/>
            <person name="Prigent S."/>
            <person name="Ji B."/>
            <person name="Dainat J."/>
            <person name="Nielsen K.F."/>
            <person name="Frisvad J.C."/>
            <person name="Workman M."/>
            <person name="Nielsen J."/>
        </authorList>
    </citation>
    <scope>NUCLEOTIDE SEQUENCE [LARGE SCALE GENOMIC DNA]</scope>
    <source>
        <strain evidence="12">IBT 24891</strain>
    </source>
</reference>
<feature type="region of interest" description="Disordered" evidence="7">
    <location>
        <begin position="51"/>
        <end position="176"/>
    </location>
</feature>
<dbReference type="GO" id="GO:0004386">
    <property type="term" value="F:helicase activity"/>
    <property type="evidence" value="ECO:0007669"/>
    <property type="project" value="UniProtKB-KW"/>
</dbReference>
<keyword evidence="5" id="KW-0067">ATP-binding</keyword>
<keyword evidence="6" id="KW-0862">Zinc</keyword>
<dbReference type="Pfam" id="PF13923">
    <property type="entry name" value="zf-C3HC4_2"/>
    <property type="match status" value="1"/>
</dbReference>
<dbReference type="Gene3D" id="3.40.50.300">
    <property type="entry name" value="P-loop containing nucleotide triphosphate hydrolases"/>
    <property type="match status" value="1"/>
</dbReference>
<evidence type="ECO:0000259" key="10">
    <source>
        <dbReference type="PROSITE" id="PS51194"/>
    </source>
</evidence>
<feature type="compositionally biased region" description="Basic and acidic residues" evidence="7">
    <location>
        <begin position="877"/>
        <end position="893"/>
    </location>
</feature>
<dbReference type="SMART" id="SM00184">
    <property type="entry name" value="RING"/>
    <property type="match status" value="1"/>
</dbReference>
<keyword evidence="2" id="KW-0547">Nucleotide-binding</keyword>
<feature type="domain" description="RING-type" evidence="8">
    <location>
        <begin position="812"/>
        <end position="861"/>
    </location>
</feature>
<dbReference type="AlphaFoldDB" id="A0A1V6SWM2"/>
<dbReference type="InterPro" id="IPR049730">
    <property type="entry name" value="SNF2/RAD54-like_C"/>
</dbReference>
<keyword evidence="6" id="KW-0863">Zinc-finger</keyword>
<organism evidence="11 12">
    <name type="scientific">Penicillium steckii</name>
    <dbReference type="NCBI Taxonomy" id="303698"/>
    <lineage>
        <taxon>Eukaryota</taxon>
        <taxon>Fungi</taxon>
        <taxon>Dikarya</taxon>
        <taxon>Ascomycota</taxon>
        <taxon>Pezizomycotina</taxon>
        <taxon>Eurotiomycetes</taxon>
        <taxon>Eurotiomycetidae</taxon>
        <taxon>Eurotiales</taxon>
        <taxon>Aspergillaceae</taxon>
        <taxon>Penicillium</taxon>
    </lineage>
</organism>
<comment type="similarity">
    <text evidence="1">Belongs to the SNF2/RAD54 helicase family.</text>
</comment>
<evidence type="ECO:0000256" key="5">
    <source>
        <dbReference type="ARBA" id="ARBA00022840"/>
    </source>
</evidence>
<feature type="compositionally biased region" description="Polar residues" evidence="7">
    <location>
        <begin position="125"/>
        <end position="148"/>
    </location>
</feature>
<dbReference type="InterPro" id="IPR001650">
    <property type="entry name" value="Helicase_C-like"/>
</dbReference>
<dbReference type="GO" id="GO:0005524">
    <property type="term" value="F:ATP binding"/>
    <property type="evidence" value="ECO:0007669"/>
    <property type="project" value="UniProtKB-KW"/>
</dbReference>
<keyword evidence="12" id="KW-1185">Reference proteome</keyword>
<sequence>MASDKDKEVESLLGEIETRKFLYEEDLATQVDPEQLTEDAKMLKRLESQLRALLGNNTPDASAEDDAQPGPAGQESSIVEPIQPLNAASENNTPSTGSSSSGSGPSPHQPGSARPNFRTDLLDITPQTYTPSNAPSPFVTQANRSQGVPTPLALDPSRKRPRHDSATSPVLSAPPKRQALVNEYEARMEELSAELDAKLVKIREDYEERKNDTDDLEFRAMASGMSVPQVLRALEEEKEEEERLVIRDINLERDGAMARKLQAEDSVDDDSGPYSFPSPPPPTTSTLPSTDQMPIRPHFLNRFDGLGFRPASSVQRPPGPVQAQQYPPGVSFPPYGGIIDDDIQEISGNSFNSQLGYQFGDPRGFGHSRYAPPFPFHRHLPWEDPAGSAMTKLEGAEFDMGDDDDMERYEEQSFPEDIKNLLTGIKDIRDAAKADNDATPSALKVTLMKHQNIGLTWMKAKEDSSQRGGILADDMGLGKTIQAIALITARPPTDPERHPCLIVAPKALMEQWRLEIARHVHPGKHKLSVYTFHNRNRQIAWRDLCQYDIIITTFGTLTANHKIIVKADEMEKEGKDPDLVSIQRKRAILFTPKSKFHRVIVDEAQNIKNPGAKSNKACCALNATHRWCLTGTPMMNKLDDLQSLLKFLRIRPYNHKEKFKRSFPVRNGMVDENTMQQLRVLVKSVCLRRTKTSQINGQPILQLPAKVIEKVHVVFNETERAMYTELSDNTQRQITRYLDNGTLGRHYGHVLVLLLRLRQACCHPHLLQEINTEAPASTASIDLLANAKLLKSEVVTRIKNLDAEEDEEASTCPVCMDSAGNAVIYIPCGHSVCSECFARISDPAVLARDDTSGFVKCQNCRGQVDPSKVTDLNSFKQAHDPDSLPDTDTKKDDGEEEEEEEDSDEDSETEFDSDSDDGSPRKKTKKKSLAELRKLGQRNLKEKRKYLRRLERAWIPSSKIEKTLEILQANEDRGQGEKTIVFSQFTSLLDLLGVPLGRRGWNYVRFDGSMKVEDRNEAVAAFTDDPSVRIMLVSLKAGNAGLNLVAASHVILFDPFWNPYVEDQAIDRAHRIGQTKNVTVHRLLIEQTVEDRIVELQDKKRELIAGALDEGGSMNVSRLSTRDLAYLFGVSA</sequence>
<dbReference type="STRING" id="303698.A0A1V6SWM2"/>
<dbReference type="OrthoDB" id="423559at2759"/>
<evidence type="ECO:0000259" key="9">
    <source>
        <dbReference type="PROSITE" id="PS51192"/>
    </source>
</evidence>
<feature type="compositionally biased region" description="Acidic residues" evidence="7">
    <location>
        <begin position="894"/>
        <end position="917"/>
    </location>
</feature>
<comment type="caution">
    <text evidence="11">The sequence shown here is derived from an EMBL/GenBank/DDBJ whole genome shotgun (WGS) entry which is preliminary data.</text>
</comment>
<dbReference type="GO" id="GO:0016787">
    <property type="term" value="F:hydrolase activity"/>
    <property type="evidence" value="ECO:0007669"/>
    <property type="project" value="UniProtKB-KW"/>
</dbReference>
<dbReference type="PROSITE" id="PS50089">
    <property type="entry name" value="ZF_RING_2"/>
    <property type="match status" value="1"/>
</dbReference>
<evidence type="ECO:0000256" key="6">
    <source>
        <dbReference type="PROSITE-ProRule" id="PRU00175"/>
    </source>
</evidence>
<protein>
    <recommendedName>
        <fullName evidence="13">SWI/SNF family DNA-dependent ATPase Ris1</fullName>
    </recommendedName>
</protein>
<gene>
    <name evidence="11" type="ORF">PENSTE_c018G00387</name>
</gene>
<dbReference type="SMART" id="SM00490">
    <property type="entry name" value="HELICc"/>
    <property type="match status" value="1"/>
</dbReference>
<keyword evidence="6" id="KW-0479">Metal-binding</keyword>
<dbReference type="GO" id="GO:0005634">
    <property type="term" value="C:nucleus"/>
    <property type="evidence" value="ECO:0007669"/>
    <property type="project" value="TreeGrafter"/>
</dbReference>
<dbReference type="PANTHER" id="PTHR45626">
    <property type="entry name" value="TRANSCRIPTION TERMINATION FACTOR 2-RELATED"/>
    <property type="match status" value="1"/>
</dbReference>
<name>A0A1V6SWM2_9EURO</name>
<dbReference type="InterPro" id="IPR013083">
    <property type="entry name" value="Znf_RING/FYVE/PHD"/>
</dbReference>
<dbReference type="GO" id="GO:0000724">
    <property type="term" value="P:double-strand break repair via homologous recombination"/>
    <property type="evidence" value="ECO:0007669"/>
    <property type="project" value="TreeGrafter"/>
</dbReference>
<feature type="region of interest" description="Disordered" evidence="7">
    <location>
        <begin position="872"/>
        <end position="930"/>
    </location>
</feature>
<dbReference type="GO" id="GO:0008094">
    <property type="term" value="F:ATP-dependent activity, acting on DNA"/>
    <property type="evidence" value="ECO:0007669"/>
    <property type="project" value="TreeGrafter"/>
</dbReference>
<evidence type="ECO:0000256" key="7">
    <source>
        <dbReference type="SAM" id="MobiDB-lite"/>
    </source>
</evidence>
<dbReference type="Pfam" id="PF00271">
    <property type="entry name" value="Helicase_C"/>
    <property type="match status" value="1"/>
</dbReference>
<dbReference type="SUPFAM" id="SSF52540">
    <property type="entry name" value="P-loop containing nucleoside triphosphate hydrolases"/>
    <property type="match status" value="2"/>
</dbReference>
<evidence type="ECO:0000256" key="1">
    <source>
        <dbReference type="ARBA" id="ARBA00007025"/>
    </source>
</evidence>
<dbReference type="InterPro" id="IPR038718">
    <property type="entry name" value="SNF2-like_sf"/>
</dbReference>
<dbReference type="SUPFAM" id="SSF57850">
    <property type="entry name" value="RING/U-box"/>
    <property type="match status" value="1"/>
</dbReference>
<dbReference type="InterPro" id="IPR001841">
    <property type="entry name" value="Znf_RING"/>
</dbReference>
<evidence type="ECO:0000313" key="12">
    <source>
        <dbReference type="Proteomes" id="UP000191285"/>
    </source>
</evidence>
<dbReference type="CDD" id="cd18008">
    <property type="entry name" value="DEXDc_SHPRH-like"/>
    <property type="match status" value="1"/>
</dbReference>
<proteinExistence type="inferred from homology"/>
<evidence type="ECO:0008006" key="13">
    <source>
        <dbReference type="Google" id="ProtNLM"/>
    </source>
</evidence>
<evidence type="ECO:0000259" key="8">
    <source>
        <dbReference type="PROSITE" id="PS50089"/>
    </source>
</evidence>
<dbReference type="Proteomes" id="UP000191285">
    <property type="component" value="Unassembled WGS sequence"/>
</dbReference>
<dbReference type="Gene3D" id="3.30.40.10">
    <property type="entry name" value="Zinc/RING finger domain, C3HC4 (zinc finger)"/>
    <property type="match status" value="1"/>
</dbReference>
<dbReference type="CDD" id="cd18793">
    <property type="entry name" value="SF2_C_SNF"/>
    <property type="match status" value="1"/>
</dbReference>
<dbReference type="InterPro" id="IPR050628">
    <property type="entry name" value="SNF2_RAD54_helicase_TF"/>
</dbReference>
<dbReference type="PROSITE" id="PS51192">
    <property type="entry name" value="HELICASE_ATP_BIND_1"/>
    <property type="match status" value="1"/>
</dbReference>
<feature type="region of interest" description="Disordered" evidence="7">
    <location>
        <begin position="262"/>
        <end position="292"/>
    </location>
</feature>
<dbReference type="EMBL" id="MLKD01000018">
    <property type="protein sequence ID" value="OQE18371.1"/>
    <property type="molecule type" value="Genomic_DNA"/>
</dbReference>
<dbReference type="GO" id="GO:0005737">
    <property type="term" value="C:cytoplasm"/>
    <property type="evidence" value="ECO:0007669"/>
    <property type="project" value="TreeGrafter"/>
</dbReference>